<dbReference type="EMBL" id="CP097463">
    <property type="protein sequence ID" value="WAX55461.1"/>
    <property type="molecule type" value="Genomic_DNA"/>
</dbReference>
<evidence type="ECO:0000313" key="1">
    <source>
        <dbReference type="EMBL" id="WAX55461.1"/>
    </source>
</evidence>
<proteinExistence type="predicted"/>
<keyword evidence="2" id="KW-1185">Reference proteome</keyword>
<reference evidence="1" key="1">
    <citation type="submission" date="2022-05" db="EMBL/GenBank/DDBJ databases">
        <title>Jatrophihabitans sp. SB3-54 whole genome sequence.</title>
        <authorList>
            <person name="Suh M.K."/>
            <person name="Eom M.K."/>
            <person name="Kim J.S."/>
            <person name="Kim H.S."/>
            <person name="Do H.E."/>
            <person name="Shin Y.K."/>
            <person name="Lee J.-S."/>
        </authorList>
    </citation>
    <scope>NUCLEOTIDE SEQUENCE</scope>
    <source>
        <strain evidence="1">SB3-54</strain>
    </source>
</reference>
<sequence length="67" mass="7320">MSWPHVRPCRGVRSAVLPPEQFPNLVACASALTGCEDEQAYCEFGVDLFVSGAGRLQAARKRQNRTA</sequence>
<evidence type="ECO:0000313" key="2">
    <source>
        <dbReference type="Proteomes" id="UP001164693"/>
    </source>
</evidence>
<dbReference type="RefSeq" id="WP_269441974.1">
    <property type="nucleotide sequence ID" value="NZ_CP097463.1"/>
</dbReference>
<dbReference type="PROSITE" id="PS51257">
    <property type="entry name" value="PROKAR_LIPOPROTEIN"/>
    <property type="match status" value="1"/>
</dbReference>
<dbReference type="Proteomes" id="UP001164693">
    <property type="component" value="Chromosome"/>
</dbReference>
<protein>
    <submittedName>
        <fullName evidence="1">Uncharacterized protein</fullName>
    </submittedName>
</protein>
<name>A0ABY7JX29_9ACTN</name>
<accession>A0ABY7JX29</accession>
<gene>
    <name evidence="1" type="ORF">M6B22_13000</name>
</gene>
<organism evidence="1 2">
    <name type="scientific">Jatrophihabitans cynanchi</name>
    <dbReference type="NCBI Taxonomy" id="2944128"/>
    <lineage>
        <taxon>Bacteria</taxon>
        <taxon>Bacillati</taxon>
        <taxon>Actinomycetota</taxon>
        <taxon>Actinomycetes</taxon>
        <taxon>Jatrophihabitantales</taxon>
        <taxon>Jatrophihabitantaceae</taxon>
        <taxon>Jatrophihabitans</taxon>
    </lineage>
</organism>